<sequence>MHNLFSPHPMQPSQSRVRWSVQGTRKPETTMACGRNSLEIKRLPGADSRRLAARFAGACQPTGEQICSRDLGRNQVGKRSAWGASPSRDADQVL</sequence>
<dbReference type="Proteomes" id="UP001174936">
    <property type="component" value="Unassembled WGS sequence"/>
</dbReference>
<evidence type="ECO:0000256" key="1">
    <source>
        <dbReference type="SAM" id="MobiDB-lite"/>
    </source>
</evidence>
<comment type="caution">
    <text evidence="2">The sequence shown here is derived from an EMBL/GenBank/DDBJ whole genome shotgun (WGS) entry which is preliminary data.</text>
</comment>
<dbReference type="EMBL" id="JAULSV010000003">
    <property type="protein sequence ID" value="KAK0648811.1"/>
    <property type="molecule type" value="Genomic_DNA"/>
</dbReference>
<protein>
    <submittedName>
        <fullName evidence="2">Uncharacterized protein</fullName>
    </submittedName>
</protein>
<evidence type="ECO:0000313" key="3">
    <source>
        <dbReference type="Proteomes" id="UP001174936"/>
    </source>
</evidence>
<dbReference type="AlphaFoldDB" id="A0AA39YA17"/>
<organism evidence="2 3">
    <name type="scientific">Cercophora newfieldiana</name>
    <dbReference type="NCBI Taxonomy" id="92897"/>
    <lineage>
        <taxon>Eukaryota</taxon>
        <taxon>Fungi</taxon>
        <taxon>Dikarya</taxon>
        <taxon>Ascomycota</taxon>
        <taxon>Pezizomycotina</taxon>
        <taxon>Sordariomycetes</taxon>
        <taxon>Sordariomycetidae</taxon>
        <taxon>Sordariales</taxon>
        <taxon>Lasiosphaeriaceae</taxon>
        <taxon>Cercophora</taxon>
    </lineage>
</organism>
<feature type="region of interest" description="Disordered" evidence="1">
    <location>
        <begin position="70"/>
        <end position="94"/>
    </location>
</feature>
<reference evidence="2" key="1">
    <citation type="submission" date="2023-06" db="EMBL/GenBank/DDBJ databases">
        <title>Genome-scale phylogeny and comparative genomics of the fungal order Sordariales.</title>
        <authorList>
            <consortium name="Lawrence Berkeley National Laboratory"/>
            <person name="Hensen N."/>
            <person name="Bonometti L."/>
            <person name="Westerberg I."/>
            <person name="Brannstrom I.O."/>
            <person name="Guillou S."/>
            <person name="Cros-Aarteil S."/>
            <person name="Calhoun S."/>
            <person name="Haridas S."/>
            <person name="Kuo A."/>
            <person name="Mondo S."/>
            <person name="Pangilinan J."/>
            <person name="Riley R."/>
            <person name="Labutti K."/>
            <person name="Andreopoulos B."/>
            <person name="Lipzen A."/>
            <person name="Chen C."/>
            <person name="Yanf M."/>
            <person name="Daum C."/>
            <person name="Ng V."/>
            <person name="Clum A."/>
            <person name="Steindorff A."/>
            <person name="Ohm R."/>
            <person name="Martin F."/>
            <person name="Silar P."/>
            <person name="Natvig D."/>
            <person name="Lalanne C."/>
            <person name="Gautier V."/>
            <person name="Ament-Velasquez S.L."/>
            <person name="Kruys A."/>
            <person name="Hutchinson M.I."/>
            <person name="Powell A.J."/>
            <person name="Barry K."/>
            <person name="Miller A.N."/>
            <person name="Grigoriev I.V."/>
            <person name="Debuchy R."/>
            <person name="Gladieux P."/>
            <person name="Thoren M.H."/>
            <person name="Johannesson H."/>
        </authorList>
    </citation>
    <scope>NUCLEOTIDE SEQUENCE</scope>
    <source>
        <strain evidence="2">SMH2532-1</strain>
    </source>
</reference>
<evidence type="ECO:0000313" key="2">
    <source>
        <dbReference type="EMBL" id="KAK0648811.1"/>
    </source>
</evidence>
<proteinExistence type="predicted"/>
<gene>
    <name evidence="2" type="ORF">B0T16DRAFT_408876</name>
</gene>
<keyword evidence="3" id="KW-1185">Reference proteome</keyword>
<accession>A0AA39YA17</accession>
<feature type="compositionally biased region" description="Polar residues" evidence="1">
    <location>
        <begin position="11"/>
        <end position="23"/>
    </location>
</feature>
<feature type="region of interest" description="Disordered" evidence="1">
    <location>
        <begin position="1"/>
        <end position="29"/>
    </location>
</feature>
<name>A0AA39YA17_9PEZI</name>